<dbReference type="Gene3D" id="6.10.340.10">
    <property type="match status" value="1"/>
</dbReference>
<evidence type="ECO:0000256" key="13">
    <source>
        <dbReference type="ARBA" id="ARBA00023136"/>
    </source>
</evidence>
<dbReference type="SUPFAM" id="SSF47384">
    <property type="entry name" value="Homodimeric domain of signal transducing histidine kinase"/>
    <property type="match status" value="1"/>
</dbReference>
<reference evidence="17 18" key="1">
    <citation type="submission" date="2016-11" db="EMBL/GenBank/DDBJ databases">
        <authorList>
            <person name="Jaros S."/>
            <person name="Januszkiewicz K."/>
            <person name="Wedrychowicz H."/>
        </authorList>
    </citation>
    <scope>NUCLEOTIDE SEQUENCE [LARGE SCALE GENOMIC DNA]</scope>
    <source>
        <strain evidence="17 18">DSM 6191</strain>
    </source>
</reference>
<keyword evidence="10" id="KW-0067">ATP-binding</keyword>
<dbReference type="CDD" id="cd00075">
    <property type="entry name" value="HATPase"/>
    <property type="match status" value="1"/>
</dbReference>
<dbReference type="InterPro" id="IPR036097">
    <property type="entry name" value="HisK_dim/P_sf"/>
</dbReference>
<evidence type="ECO:0000259" key="16">
    <source>
        <dbReference type="PROSITE" id="PS50885"/>
    </source>
</evidence>
<dbReference type="InterPro" id="IPR003660">
    <property type="entry name" value="HAMP_dom"/>
</dbReference>
<keyword evidence="13 14" id="KW-0472">Membrane</keyword>
<dbReference type="SUPFAM" id="SSF55874">
    <property type="entry name" value="ATPase domain of HSP90 chaperone/DNA topoisomerase II/histidine kinase"/>
    <property type="match status" value="1"/>
</dbReference>
<dbReference type="Gene3D" id="1.10.287.130">
    <property type="match status" value="1"/>
</dbReference>
<feature type="domain" description="HAMP" evidence="16">
    <location>
        <begin position="201"/>
        <end position="253"/>
    </location>
</feature>
<dbReference type="RefSeq" id="WP_073021985.1">
    <property type="nucleotide sequence ID" value="NZ_FQXU01000013.1"/>
</dbReference>
<dbReference type="SMART" id="SM00304">
    <property type="entry name" value="HAMP"/>
    <property type="match status" value="1"/>
</dbReference>
<dbReference type="Pfam" id="PF00512">
    <property type="entry name" value="HisKA"/>
    <property type="match status" value="1"/>
</dbReference>
<gene>
    <name evidence="17" type="ORF">SAMN02745941_03721</name>
</gene>
<dbReference type="InterPro" id="IPR003594">
    <property type="entry name" value="HATPase_dom"/>
</dbReference>
<dbReference type="SUPFAM" id="SSF158472">
    <property type="entry name" value="HAMP domain-like"/>
    <property type="match status" value="1"/>
</dbReference>
<evidence type="ECO:0000256" key="1">
    <source>
        <dbReference type="ARBA" id="ARBA00000085"/>
    </source>
</evidence>
<dbReference type="PROSITE" id="PS50109">
    <property type="entry name" value="HIS_KIN"/>
    <property type="match status" value="1"/>
</dbReference>
<dbReference type="SMART" id="SM00387">
    <property type="entry name" value="HATPase_c"/>
    <property type="match status" value="1"/>
</dbReference>
<dbReference type="Pfam" id="PF00672">
    <property type="entry name" value="HAMP"/>
    <property type="match status" value="1"/>
</dbReference>
<evidence type="ECO:0000256" key="5">
    <source>
        <dbReference type="ARBA" id="ARBA00022553"/>
    </source>
</evidence>
<name>A0A1M6AP80_9CLOT</name>
<evidence type="ECO:0000259" key="15">
    <source>
        <dbReference type="PROSITE" id="PS50109"/>
    </source>
</evidence>
<protein>
    <recommendedName>
        <fullName evidence="3">histidine kinase</fullName>
        <ecNumber evidence="3">2.7.13.3</ecNumber>
    </recommendedName>
</protein>
<comment type="subcellular location">
    <subcellularLocation>
        <location evidence="2">Cell membrane</location>
        <topology evidence="2">Multi-pass membrane protein</topology>
    </subcellularLocation>
</comment>
<organism evidence="17 18">
    <name type="scientific">Clostridium intestinale DSM 6191</name>
    <dbReference type="NCBI Taxonomy" id="1121320"/>
    <lineage>
        <taxon>Bacteria</taxon>
        <taxon>Bacillati</taxon>
        <taxon>Bacillota</taxon>
        <taxon>Clostridia</taxon>
        <taxon>Eubacteriales</taxon>
        <taxon>Clostridiaceae</taxon>
        <taxon>Clostridium</taxon>
    </lineage>
</organism>
<evidence type="ECO:0000256" key="2">
    <source>
        <dbReference type="ARBA" id="ARBA00004651"/>
    </source>
</evidence>
<evidence type="ECO:0000256" key="11">
    <source>
        <dbReference type="ARBA" id="ARBA00022989"/>
    </source>
</evidence>
<dbReference type="InterPro" id="IPR003661">
    <property type="entry name" value="HisK_dim/P_dom"/>
</dbReference>
<evidence type="ECO:0000256" key="6">
    <source>
        <dbReference type="ARBA" id="ARBA00022679"/>
    </source>
</evidence>
<evidence type="ECO:0000313" key="17">
    <source>
        <dbReference type="EMBL" id="SHI38286.1"/>
    </source>
</evidence>
<dbReference type="AlphaFoldDB" id="A0A1M6AP80"/>
<evidence type="ECO:0000256" key="7">
    <source>
        <dbReference type="ARBA" id="ARBA00022692"/>
    </source>
</evidence>
<evidence type="ECO:0000256" key="9">
    <source>
        <dbReference type="ARBA" id="ARBA00022777"/>
    </source>
</evidence>
<keyword evidence="8" id="KW-0547">Nucleotide-binding</keyword>
<feature type="transmembrane region" description="Helical" evidence="14">
    <location>
        <begin position="176"/>
        <end position="195"/>
    </location>
</feature>
<dbReference type="PRINTS" id="PR00344">
    <property type="entry name" value="BCTRLSENSOR"/>
</dbReference>
<keyword evidence="4" id="KW-1003">Cell membrane</keyword>
<keyword evidence="9 17" id="KW-0418">Kinase</keyword>
<dbReference type="GO" id="GO:0005886">
    <property type="term" value="C:plasma membrane"/>
    <property type="evidence" value="ECO:0007669"/>
    <property type="project" value="UniProtKB-SubCell"/>
</dbReference>
<dbReference type="EC" id="2.7.13.3" evidence="3"/>
<keyword evidence="5" id="KW-0597">Phosphoprotein</keyword>
<dbReference type="InterPro" id="IPR050398">
    <property type="entry name" value="HssS/ArlS-like"/>
</dbReference>
<evidence type="ECO:0000256" key="3">
    <source>
        <dbReference type="ARBA" id="ARBA00012438"/>
    </source>
</evidence>
<dbReference type="InterPro" id="IPR004358">
    <property type="entry name" value="Sig_transdc_His_kin-like_C"/>
</dbReference>
<sequence length="486" mass="55761">MRKYFRLIRLRKRKTLANFLLKNYVISFILMFFVLILTLLSSAVVALFYFNVDISDATSPKNFIKDNYKDIDASYITELGGYMAIVDNNNNIIYTIGNVKPPFDKKKLSIENINSITSSYEAYSGLFPESKAKRRNTFFYRTSYSHKGNFLMVLAIPAEKYTEIELAPKRITVKQFILICLGIFLLIFLAVFYIYSRITSSYFLTPLKLLTHGANKLASGNYTTRINLNNKNEFKNLSNAFNIMASKIEEEISLKEKSEEARKRLILDISHDLKTPLASILGYSDYLIENMQISQEEQTKYLSVIKRNSERANNLILDLFDYSKLDSWDFELSMNKGDICEFLRTLIASYIPLMEENGFNYNFHIPDEAIYLPFDNENLDRALSNLIINSTKYNPSNTTITVSCYKDNKYINIIVEDNGIGIPNDKSESMFDPFTRGDESRTSKNPGTGLGLAITKAVILKHKGSIRLISDINKGCKFIIKLPLKQ</sequence>
<keyword evidence="12" id="KW-0902">Two-component regulatory system</keyword>
<evidence type="ECO:0000256" key="12">
    <source>
        <dbReference type="ARBA" id="ARBA00023012"/>
    </source>
</evidence>
<dbReference type="GO" id="GO:0005524">
    <property type="term" value="F:ATP binding"/>
    <property type="evidence" value="ECO:0007669"/>
    <property type="project" value="UniProtKB-KW"/>
</dbReference>
<accession>A0A1M6AP80</accession>
<proteinExistence type="predicted"/>
<comment type="catalytic activity">
    <reaction evidence="1">
        <text>ATP + protein L-histidine = ADP + protein N-phospho-L-histidine.</text>
        <dbReference type="EC" id="2.7.13.3"/>
    </reaction>
</comment>
<dbReference type="CDD" id="cd06225">
    <property type="entry name" value="HAMP"/>
    <property type="match status" value="1"/>
</dbReference>
<dbReference type="Proteomes" id="UP000184241">
    <property type="component" value="Unassembled WGS sequence"/>
</dbReference>
<feature type="domain" description="Histidine kinase" evidence="15">
    <location>
        <begin position="268"/>
        <end position="486"/>
    </location>
</feature>
<keyword evidence="6" id="KW-0808">Transferase</keyword>
<evidence type="ECO:0000256" key="14">
    <source>
        <dbReference type="SAM" id="Phobius"/>
    </source>
</evidence>
<dbReference type="EMBL" id="FQXU01000013">
    <property type="protein sequence ID" value="SHI38286.1"/>
    <property type="molecule type" value="Genomic_DNA"/>
</dbReference>
<evidence type="ECO:0000256" key="8">
    <source>
        <dbReference type="ARBA" id="ARBA00022741"/>
    </source>
</evidence>
<dbReference type="PANTHER" id="PTHR45528:SF1">
    <property type="entry name" value="SENSOR HISTIDINE KINASE CPXA"/>
    <property type="match status" value="1"/>
</dbReference>
<dbReference type="PROSITE" id="PS50885">
    <property type="entry name" value="HAMP"/>
    <property type="match status" value="1"/>
</dbReference>
<feature type="transmembrane region" description="Helical" evidence="14">
    <location>
        <begin position="21"/>
        <end position="50"/>
    </location>
</feature>
<keyword evidence="7 14" id="KW-0812">Transmembrane</keyword>
<evidence type="ECO:0000256" key="10">
    <source>
        <dbReference type="ARBA" id="ARBA00022840"/>
    </source>
</evidence>
<dbReference type="SMART" id="SM00388">
    <property type="entry name" value="HisKA"/>
    <property type="match status" value="1"/>
</dbReference>
<dbReference type="InterPro" id="IPR005467">
    <property type="entry name" value="His_kinase_dom"/>
</dbReference>
<dbReference type="Pfam" id="PF02518">
    <property type="entry name" value="HATPase_c"/>
    <property type="match status" value="1"/>
</dbReference>
<dbReference type="FunFam" id="3.30.565.10:FF:000006">
    <property type="entry name" value="Sensor histidine kinase WalK"/>
    <property type="match status" value="1"/>
</dbReference>
<keyword evidence="11 14" id="KW-1133">Transmembrane helix</keyword>
<dbReference type="CDD" id="cd00082">
    <property type="entry name" value="HisKA"/>
    <property type="match status" value="1"/>
</dbReference>
<dbReference type="InterPro" id="IPR036890">
    <property type="entry name" value="HATPase_C_sf"/>
</dbReference>
<dbReference type="PANTHER" id="PTHR45528">
    <property type="entry name" value="SENSOR HISTIDINE KINASE CPXA"/>
    <property type="match status" value="1"/>
</dbReference>
<evidence type="ECO:0000256" key="4">
    <source>
        <dbReference type="ARBA" id="ARBA00022475"/>
    </source>
</evidence>
<dbReference type="GO" id="GO:0000155">
    <property type="term" value="F:phosphorelay sensor kinase activity"/>
    <property type="evidence" value="ECO:0007669"/>
    <property type="project" value="InterPro"/>
</dbReference>
<evidence type="ECO:0000313" key="18">
    <source>
        <dbReference type="Proteomes" id="UP000184241"/>
    </source>
</evidence>
<dbReference type="Gene3D" id="3.30.565.10">
    <property type="entry name" value="Histidine kinase-like ATPase, C-terminal domain"/>
    <property type="match status" value="1"/>
</dbReference>